<evidence type="ECO:0000259" key="2">
    <source>
        <dbReference type="Pfam" id="PF00188"/>
    </source>
</evidence>
<evidence type="ECO:0000313" key="3">
    <source>
        <dbReference type="EMBL" id="RUL87908.1"/>
    </source>
</evidence>
<protein>
    <submittedName>
        <fullName evidence="3">CAP domain-containing protein</fullName>
    </submittedName>
</protein>
<evidence type="ECO:0000313" key="4">
    <source>
        <dbReference type="Proteomes" id="UP000280296"/>
    </source>
</evidence>
<feature type="compositionally biased region" description="Acidic residues" evidence="1">
    <location>
        <begin position="58"/>
        <end position="72"/>
    </location>
</feature>
<dbReference type="OrthoDB" id="9783944at2"/>
<gene>
    <name evidence="3" type="ORF">TsocGM_10305</name>
</gene>
<keyword evidence="4" id="KW-1185">Reference proteome</keyword>
<dbReference type="InterPro" id="IPR035940">
    <property type="entry name" value="CAP_sf"/>
</dbReference>
<dbReference type="RefSeq" id="WP_126725224.1">
    <property type="nucleotide sequence ID" value="NZ_RYZH01000016.1"/>
</dbReference>
<proteinExistence type="predicted"/>
<dbReference type="InterPro" id="IPR014044">
    <property type="entry name" value="CAP_dom"/>
</dbReference>
<dbReference type="Gene3D" id="3.40.33.10">
    <property type="entry name" value="CAP"/>
    <property type="match status" value="1"/>
</dbReference>
<dbReference type="Pfam" id="PF00188">
    <property type="entry name" value="CAP"/>
    <property type="match status" value="1"/>
</dbReference>
<dbReference type="Proteomes" id="UP000280296">
    <property type="component" value="Unassembled WGS sequence"/>
</dbReference>
<reference evidence="3 4" key="1">
    <citation type="submission" date="2018-12" db="EMBL/GenBank/DDBJ databases">
        <authorList>
            <person name="Toschakov S.V."/>
        </authorList>
    </citation>
    <scope>NUCLEOTIDE SEQUENCE [LARGE SCALE GENOMIC DNA]</scope>
    <source>
        <strain evidence="3 4">GM2012</strain>
    </source>
</reference>
<dbReference type="AlphaFoldDB" id="A0A432MLE4"/>
<dbReference type="CDD" id="cd05379">
    <property type="entry name" value="CAP_bacterial"/>
    <property type="match status" value="1"/>
</dbReference>
<feature type="domain" description="SCP" evidence="2">
    <location>
        <begin position="86"/>
        <end position="174"/>
    </location>
</feature>
<feature type="region of interest" description="Disordered" evidence="1">
    <location>
        <begin position="44"/>
        <end position="72"/>
    </location>
</feature>
<accession>A0A432MLE4</accession>
<dbReference type="SUPFAM" id="SSF55797">
    <property type="entry name" value="PR-1-like"/>
    <property type="match status" value="1"/>
</dbReference>
<name>A0A432MLE4_9BACT</name>
<comment type="caution">
    <text evidence="3">The sequence shown here is derived from an EMBL/GenBank/DDBJ whole genome shotgun (WGS) entry which is preliminary data.</text>
</comment>
<evidence type="ECO:0000256" key="1">
    <source>
        <dbReference type="SAM" id="MobiDB-lite"/>
    </source>
</evidence>
<sequence>MISTTWTASAALILTLLPGLDPSSLGADAPGLLASTRSRMHRPLRDDGLGHATLDALPDFEPEPEPDPEPSTDLDFVTDPYGFAAFLNSYRAAAGLPPVSYCPNLSAWASQNNAAQCSFGLGHHVLANFFQNSGFNQSTVAEIALSWMNSPAHAQNMLAPGVTRFGIAYGPGPYWTLNLQ</sequence>
<reference evidence="3 4" key="2">
    <citation type="submission" date="2019-01" db="EMBL/GenBank/DDBJ databases">
        <title>Tautonia sociabilis, a novel thermotolerant planctomycete of Isosphaeraceae family, isolated from a 4000 m deep subterranean habitat.</title>
        <authorList>
            <person name="Kovaleva O.L."/>
            <person name="Elcheninov A.G."/>
            <person name="Van Heerden E."/>
            <person name="Toshchakov S.V."/>
            <person name="Novikov A."/>
            <person name="Bonch-Osmolovskaya E.A."/>
            <person name="Kublanov I.V."/>
        </authorList>
    </citation>
    <scope>NUCLEOTIDE SEQUENCE [LARGE SCALE GENOMIC DNA]</scope>
    <source>
        <strain evidence="3 4">GM2012</strain>
    </source>
</reference>
<dbReference type="EMBL" id="RYZH01000016">
    <property type="protein sequence ID" value="RUL87908.1"/>
    <property type="molecule type" value="Genomic_DNA"/>
</dbReference>
<organism evidence="3 4">
    <name type="scientific">Tautonia sociabilis</name>
    <dbReference type="NCBI Taxonomy" id="2080755"/>
    <lineage>
        <taxon>Bacteria</taxon>
        <taxon>Pseudomonadati</taxon>
        <taxon>Planctomycetota</taxon>
        <taxon>Planctomycetia</taxon>
        <taxon>Isosphaerales</taxon>
        <taxon>Isosphaeraceae</taxon>
        <taxon>Tautonia</taxon>
    </lineage>
</organism>